<keyword evidence="3" id="KW-1185">Reference proteome</keyword>
<evidence type="ECO:0000313" key="3">
    <source>
        <dbReference type="Proteomes" id="UP001622557"/>
    </source>
</evidence>
<evidence type="ECO:0000313" key="2">
    <source>
        <dbReference type="EMBL" id="WTQ85555.1"/>
    </source>
</evidence>
<dbReference type="RefSeq" id="WP_405454273.1">
    <property type="nucleotide sequence ID" value="NZ_CP108164.1"/>
</dbReference>
<feature type="region of interest" description="Disordered" evidence="1">
    <location>
        <begin position="1"/>
        <end position="29"/>
    </location>
</feature>
<feature type="compositionally biased region" description="Low complexity" evidence="1">
    <location>
        <begin position="70"/>
        <end position="86"/>
    </location>
</feature>
<name>A0ABZ1KYJ9_STRAH</name>
<organism evidence="2 3">
    <name type="scientific">Streptomyces achromogenes</name>
    <dbReference type="NCBI Taxonomy" id="67255"/>
    <lineage>
        <taxon>Bacteria</taxon>
        <taxon>Bacillati</taxon>
        <taxon>Actinomycetota</taxon>
        <taxon>Actinomycetes</taxon>
        <taxon>Kitasatosporales</taxon>
        <taxon>Streptomycetaceae</taxon>
        <taxon>Streptomyces</taxon>
    </lineage>
</organism>
<dbReference type="GeneID" id="97286171"/>
<sequence length="96" mass="10806">MRRSELQALRGLDTLEQAEPREGDEAVRDELTRRSGWHIQADVDAWLARALAATADTSPTRTPARPPPASCRSRSSRMPRCCPRSPVWSRLRRPAS</sequence>
<proteinExistence type="predicted"/>
<feature type="compositionally biased region" description="Basic and acidic residues" evidence="1">
    <location>
        <begin position="18"/>
        <end position="29"/>
    </location>
</feature>
<feature type="region of interest" description="Disordered" evidence="1">
    <location>
        <begin position="54"/>
        <end position="96"/>
    </location>
</feature>
<gene>
    <name evidence="2" type="ORF">OG350_37045</name>
</gene>
<dbReference type="EMBL" id="CP108164">
    <property type="protein sequence ID" value="WTQ85555.1"/>
    <property type="molecule type" value="Genomic_DNA"/>
</dbReference>
<protein>
    <submittedName>
        <fullName evidence="2">Uncharacterized protein</fullName>
    </submittedName>
</protein>
<accession>A0ABZ1KYJ9</accession>
<dbReference type="Proteomes" id="UP001622557">
    <property type="component" value="Chromosome"/>
</dbReference>
<feature type="compositionally biased region" description="Low complexity" evidence="1">
    <location>
        <begin position="54"/>
        <end position="63"/>
    </location>
</feature>
<reference evidence="2 3" key="1">
    <citation type="submission" date="2022-10" db="EMBL/GenBank/DDBJ databases">
        <title>The complete genomes of actinobacterial strains from the NBC collection.</title>
        <authorList>
            <person name="Joergensen T.S."/>
            <person name="Alvarez Arevalo M."/>
            <person name="Sterndorff E.B."/>
            <person name="Faurdal D."/>
            <person name="Vuksanovic O."/>
            <person name="Mourched A.-S."/>
            <person name="Charusanti P."/>
            <person name="Shaw S."/>
            <person name="Blin K."/>
            <person name="Weber T."/>
        </authorList>
    </citation>
    <scope>NUCLEOTIDE SEQUENCE [LARGE SCALE GENOMIC DNA]</scope>
    <source>
        <strain evidence="2 3">NBC_00156</strain>
    </source>
</reference>
<evidence type="ECO:0000256" key="1">
    <source>
        <dbReference type="SAM" id="MobiDB-lite"/>
    </source>
</evidence>